<proteinExistence type="predicted"/>
<evidence type="ECO:0000259" key="1">
    <source>
        <dbReference type="PROSITE" id="PS51390"/>
    </source>
</evidence>
<dbReference type="SMART" id="SM00217">
    <property type="entry name" value="WAP"/>
    <property type="match status" value="1"/>
</dbReference>
<dbReference type="Pfam" id="PF00095">
    <property type="entry name" value="WAP"/>
    <property type="match status" value="1"/>
</dbReference>
<dbReference type="GO" id="GO:0030414">
    <property type="term" value="F:peptidase inhibitor activity"/>
    <property type="evidence" value="ECO:0007669"/>
    <property type="project" value="InterPro"/>
</dbReference>
<protein>
    <recommendedName>
        <fullName evidence="1">WAP domain-containing protein</fullName>
    </recommendedName>
</protein>
<name>A0A974HB55_XENLA</name>
<feature type="domain" description="WAP" evidence="1">
    <location>
        <begin position="69"/>
        <end position="114"/>
    </location>
</feature>
<accession>A0A974HB55</accession>
<organism evidence="2 3">
    <name type="scientific">Xenopus laevis</name>
    <name type="common">African clawed frog</name>
    <dbReference type="NCBI Taxonomy" id="8355"/>
    <lineage>
        <taxon>Eukaryota</taxon>
        <taxon>Metazoa</taxon>
        <taxon>Chordata</taxon>
        <taxon>Craniata</taxon>
        <taxon>Vertebrata</taxon>
        <taxon>Euteleostomi</taxon>
        <taxon>Amphibia</taxon>
        <taxon>Batrachia</taxon>
        <taxon>Anura</taxon>
        <taxon>Pipoidea</taxon>
        <taxon>Pipidae</taxon>
        <taxon>Xenopodinae</taxon>
        <taxon>Xenopus</taxon>
        <taxon>Xenopus</taxon>
    </lineage>
</organism>
<dbReference type="InterPro" id="IPR036645">
    <property type="entry name" value="Elafin-like_sf"/>
</dbReference>
<dbReference type="Proteomes" id="UP000694892">
    <property type="component" value="Chromosome 7L"/>
</dbReference>
<evidence type="ECO:0000313" key="3">
    <source>
        <dbReference type="Proteomes" id="UP000694892"/>
    </source>
</evidence>
<evidence type="ECO:0000313" key="2">
    <source>
        <dbReference type="EMBL" id="OCT71523.1"/>
    </source>
</evidence>
<dbReference type="Gene3D" id="4.10.75.10">
    <property type="entry name" value="Elafin-like"/>
    <property type="match status" value="1"/>
</dbReference>
<dbReference type="PROSITE" id="PS51390">
    <property type="entry name" value="WAP"/>
    <property type="match status" value="1"/>
</dbReference>
<sequence>MIHVAFVCRGVDSGYPSTSRNLPDTLHLAAEKSHSRLPFALMDLPSTFLLLLVVTAIDLCLSQEPVIEDRAKPGECPLEGNGIYFDPPCTKDVDCPGSLKCCETSNGISCFPPSFRSPCRGDFDCPETLKCSEGNCISDIDYINSPTTISNN</sequence>
<reference evidence="3" key="1">
    <citation type="journal article" date="2016" name="Nature">
        <title>Genome evolution in the allotetraploid frog Xenopus laevis.</title>
        <authorList>
            <person name="Session A.M."/>
            <person name="Uno Y."/>
            <person name="Kwon T."/>
            <person name="Chapman J.A."/>
            <person name="Toyoda A."/>
            <person name="Takahashi S."/>
            <person name="Fukui A."/>
            <person name="Hikosaka A."/>
            <person name="Suzuki A."/>
            <person name="Kondo M."/>
            <person name="van Heeringen S.J."/>
            <person name="Quigley I."/>
            <person name="Heinz S."/>
            <person name="Ogino H."/>
            <person name="Ochi H."/>
            <person name="Hellsten U."/>
            <person name="Lyons J.B."/>
            <person name="Simakov O."/>
            <person name="Putnam N."/>
            <person name="Stites J."/>
            <person name="Kuroki Y."/>
            <person name="Tanaka T."/>
            <person name="Michiue T."/>
            <person name="Watanabe M."/>
            <person name="Bogdanovic O."/>
            <person name="Lister R."/>
            <person name="Georgiou G."/>
            <person name="Paranjpe S.S."/>
            <person name="van Kruijsbergen I."/>
            <person name="Shu S."/>
            <person name="Carlson J."/>
            <person name="Kinoshita T."/>
            <person name="Ohta Y."/>
            <person name="Mawaribuchi S."/>
            <person name="Jenkins J."/>
            <person name="Grimwood J."/>
            <person name="Schmutz J."/>
            <person name="Mitros T."/>
            <person name="Mozaffari S.V."/>
            <person name="Suzuki Y."/>
            <person name="Haramoto Y."/>
            <person name="Yamamoto T.S."/>
            <person name="Takagi C."/>
            <person name="Heald R."/>
            <person name="Miller K."/>
            <person name="Haudenschild C."/>
            <person name="Kitzman J."/>
            <person name="Nakayama T."/>
            <person name="Izutsu Y."/>
            <person name="Robert J."/>
            <person name="Fortriede J."/>
            <person name="Burns K."/>
            <person name="Lotay V."/>
            <person name="Karimi K."/>
            <person name="Yasuoka Y."/>
            <person name="Dichmann D.S."/>
            <person name="Flajnik M.F."/>
            <person name="Houston D.W."/>
            <person name="Shendure J."/>
            <person name="DuPasquier L."/>
            <person name="Vize P.D."/>
            <person name="Zorn A.M."/>
            <person name="Ito M."/>
            <person name="Marcotte E.M."/>
            <person name="Wallingford J.B."/>
            <person name="Ito Y."/>
            <person name="Asashima M."/>
            <person name="Ueno N."/>
            <person name="Matsuda Y."/>
            <person name="Veenstra G.J."/>
            <person name="Fujiyama A."/>
            <person name="Harland R.M."/>
            <person name="Taira M."/>
            <person name="Rokhsar D.S."/>
        </authorList>
    </citation>
    <scope>NUCLEOTIDE SEQUENCE [LARGE SCALE GENOMIC DNA]</scope>
    <source>
        <strain evidence="3">J</strain>
    </source>
</reference>
<dbReference type="EMBL" id="CM004478">
    <property type="protein sequence ID" value="OCT71523.1"/>
    <property type="molecule type" value="Genomic_DNA"/>
</dbReference>
<dbReference type="InterPro" id="IPR008197">
    <property type="entry name" value="WAP_dom"/>
</dbReference>
<dbReference type="OMA" id="CISDIDY"/>
<dbReference type="GO" id="GO:0005576">
    <property type="term" value="C:extracellular region"/>
    <property type="evidence" value="ECO:0007669"/>
    <property type="project" value="InterPro"/>
</dbReference>
<gene>
    <name evidence="2" type="ORF">XELAEV_18034499mg</name>
</gene>
<dbReference type="SUPFAM" id="SSF57256">
    <property type="entry name" value="Elafin-like"/>
    <property type="match status" value="1"/>
</dbReference>
<dbReference type="AlphaFoldDB" id="A0A974HB55"/>